<sequence>MAELVDDVVGGRYAAGSALPNEADLGARFGVSRTVVRESVKLLQDRGLVRSHQGVGTVVREFDAWDLIDDDVLSALVRHDESRAILDELVAVRAGLERDMAAATAGSGTDVAEVRAAYERMAALREDPIAFGLADVAFHDAVMRLSGNRLGRVIVNRIHDKARTTERYHGAVTPEAVTRTLAEHAAVLAALEAADADAAGTAMHAHITGSWARRRPAQTLRDIRRSAAPSSDAGG</sequence>
<dbReference type="SUPFAM" id="SSF46785">
    <property type="entry name" value="Winged helix' DNA-binding domain"/>
    <property type="match status" value="1"/>
</dbReference>
<evidence type="ECO:0000256" key="1">
    <source>
        <dbReference type="ARBA" id="ARBA00023015"/>
    </source>
</evidence>
<organism evidence="5 6">
    <name type="scientific">Nocardioides mangrovi</name>
    <dbReference type="NCBI Taxonomy" id="2874580"/>
    <lineage>
        <taxon>Bacteria</taxon>
        <taxon>Bacillati</taxon>
        <taxon>Actinomycetota</taxon>
        <taxon>Actinomycetes</taxon>
        <taxon>Propionibacteriales</taxon>
        <taxon>Nocardioidaceae</taxon>
        <taxon>Nocardioides</taxon>
    </lineage>
</organism>
<protein>
    <submittedName>
        <fullName evidence="5">FCD domain-containing protein</fullName>
    </submittedName>
</protein>
<dbReference type="SMART" id="SM00895">
    <property type="entry name" value="FCD"/>
    <property type="match status" value="1"/>
</dbReference>
<comment type="caution">
    <text evidence="5">The sequence shown here is derived from an EMBL/GenBank/DDBJ whole genome shotgun (WGS) entry which is preliminary data.</text>
</comment>
<keyword evidence="3" id="KW-0804">Transcription</keyword>
<dbReference type="PROSITE" id="PS50949">
    <property type="entry name" value="HTH_GNTR"/>
    <property type="match status" value="1"/>
</dbReference>
<dbReference type="InterPro" id="IPR011711">
    <property type="entry name" value="GntR_C"/>
</dbReference>
<evidence type="ECO:0000256" key="2">
    <source>
        <dbReference type="ARBA" id="ARBA00023125"/>
    </source>
</evidence>
<dbReference type="Pfam" id="PF07729">
    <property type="entry name" value="FCD"/>
    <property type="match status" value="1"/>
</dbReference>
<gene>
    <name evidence="5" type="ORF">K8U61_22570</name>
</gene>
<dbReference type="RefSeq" id="WP_224125267.1">
    <property type="nucleotide sequence ID" value="NZ_JAIQZJ010000020.1"/>
</dbReference>
<dbReference type="EMBL" id="JAIQZJ010000020">
    <property type="protein sequence ID" value="MBZ5740969.1"/>
    <property type="molecule type" value="Genomic_DNA"/>
</dbReference>
<name>A0ABS7UJC6_9ACTN</name>
<reference evidence="5 6" key="1">
    <citation type="submission" date="2021-09" db="EMBL/GenBank/DDBJ databases">
        <title>Whole genome sequence of Nocardioides sp. GBK3QG-3.</title>
        <authorList>
            <person name="Tuo L."/>
        </authorList>
    </citation>
    <scope>NUCLEOTIDE SEQUENCE [LARGE SCALE GENOMIC DNA]</scope>
    <source>
        <strain evidence="5 6">GBK3QG-3</strain>
    </source>
</reference>
<dbReference type="Gene3D" id="1.10.10.10">
    <property type="entry name" value="Winged helix-like DNA-binding domain superfamily/Winged helix DNA-binding domain"/>
    <property type="match status" value="1"/>
</dbReference>
<dbReference type="PANTHER" id="PTHR43537">
    <property type="entry name" value="TRANSCRIPTIONAL REGULATOR, GNTR FAMILY"/>
    <property type="match status" value="1"/>
</dbReference>
<accession>A0ABS7UJC6</accession>
<dbReference type="InterPro" id="IPR036388">
    <property type="entry name" value="WH-like_DNA-bd_sf"/>
</dbReference>
<dbReference type="InterPro" id="IPR008920">
    <property type="entry name" value="TF_FadR/GntR_C"/>
</dbReference>
<dbReference type="Pfam" id="PF00392">
    <property type="entry name" value="GntR"/>
    <property type="match status" value="1"/>
</dbReference>
<dbReference type="InterPro" id="IPR036390">
    <property type="entry name" value="WH_DNA-bd_sf"/>
</dbReference>
<dbReference type="PRINTS" id="PR00035">
    <property type="entry name" value="HTHGNTR"/>
</dbReference>
<keyword evidence="6" id="KW-1185">Reference proteome</keyword>
<evidence type="ECO:0000259" key="4">
    <source>
        <dbReference type="PROSITE" id="PS50949"/>
    </source>
</evidence>
<feature type="domain" description="HTH gntR-type" evidence="4">
    <location>
        <begin position="1"/>
        <end position="62"/>
    </location>
</feature>
<evidence type="ECO:0000313" key="5">
    <source>
        <dbReference type="EMBL" id="MBZ5740969.1"/>
    </source>
</evidence>
<dbReference type="InterPro" id="IPR000524">
    <property type="entry name" value="Tscrpt_reg_HTH_GntR"/>
</dbReference>
<proteinExistence type="predicted"/>
<dbReference type="Proteomes" id="UP000780875">
    <property type="component" value="Unassembled WGS sequence"/>
</dbReference>
<evidence type="ECO:0000256" key="3">
    <source>
        <dbReference type="ARBA" id="ARBA00023163"/>
    </source>
</evidence>
<keyword evidence="2" id="KW-0238">DNA-binding</keyword>
<dbReference type="SUPFAM" id="SSF48008">
    <property type="entry name" value="GntR ligand-binding domain-like"/>
    <property type="match status" value="1"/>
</dbReference>
<dbReference type="PANTHER" id="PTHR43537:SF44">
    <property type="entry name" value="GNTR FAMILY REGULATORY PROTEIN"/>
    <property type="match status" value="1"/>
</dbReference>
<keyword evidence="1" id="KW-0805">Transcription regulation</keyword>
<dbReference type="SMART" id="SM00345">
    <property type="entry name" value="HTH_GNTR"/>
    <property type="match status" value="1"/>
</dbReference>
<dbReference type="Gene3D" id="1.20.120.530">
    <property type="entry name" value="GntR ligand-binding domain-like"/>
    <property type="match status" value="1"/>
</dbReference>
<evidence type="ECO:0000313" key="6">
    <source>
        <dbReference type="Proteomes" id="UP000780875"/>
    </source>
</evidence>
<dbReference type="CDD" id="cd07377">
    <property type="entry name" value="WHTH_GntR"/>
    <property type="match status" value="1"/>
</dbReference>